<keyword evidence="5" id="KW-1185">Reference proteome</keyword>
<evidence type="ECO:0000256" key="2">
    <source>
        <dbReference type="SAM" id="Coils"/>
    </source>
</evidence>
<dbReference type="Pfam" id="PF05600">
    <property type="entry name" value="CDK5RAP3"/>
    <property type="match status" value="1"/>
</dbReference>
<proteinExistence type="inferred from homology"/>
<dbReference type="InParanoid" id="A0A0V0QTF3"/>
<feature type="coiled-coil region" evidence="2">
    <location>
        <begin position="132"/>
        <end position="166"/>
    </location>
</feature>
<organism evidence="4 5">
    <name type="scientific">Pseudocohnilembus persalinus</name>
    <name type="common">Ciliate</name>
    <dbReference type="NCBI Taxonomy" id="266149"/>
    <lineage>
        <taxon>Eukaryota</taxon>
        <taxon>Sar</taxon>
        <taxon>Alveolata</taxon>
        <taxon>Ciliophora</taxon>
        <taxon>Intramacronucleata</taxon>
        <taxon>Oligohymenophorea</taxon>
        <taxon>Scuticociliatia</taxon>
        <taxon>Philasterida</taxon>
        <taxon>Pseudocohnilembidae</taxon>
        <taxon>Pseudocohnilembus</taxon>
    </lineage>
</organism>
<feature type="region of interest" description="Disordered" evidence="3">
    <location>
        <begin position="378"/>
        <end position="400"/>
    </location>
</feature>
<dbReference type="PANTHER" id="PTHR14894:SF0">
    <property type="entry name" value="CDK5 REGULATORY SUBUNIT-ASSOCIATED PROTEIN 3"/>
    <property type="match status" value="1"/>
</dbReference>
<keyword evidence="2" id="KW-0175">Coiled coil</keyword>
<name>A0A0V0QTF3_PSEPJ</name>
<dbReference type="PANTHER" id="PTHR14894">
    <property type="entry name" value="CDK5 REGULATORY SUBUNIT-ASSOCIATED PROTEIN 3"/>
    <property type="match status" value="1"/>
</dbReference>
<dbReference type="Proteomes" id="UP000054937">
    <property type="component" value="Unassembled WGS sequence"/>
</dbReference>
<dbReference type="GO" id="GO:0007346">
    <property type="term" value="P:regulation of mitotic cell cycle"/>
    <property type="evidence" value="ECO:0007669"/>
    <property type="project" value="TreeGrafter"/>
</dbReference>
<feature type="region of interest" description="Disordered" evidence="3">
    <location>
        <begin position="319"/>
        <end position="352"/>
    </location>
</feature>
<comment type="caution">
    <text evidence="4">The sequence shown here is derived from an EMBL/GenBank/DDBJ whole genome shotgun (WGS) entry which is preliminary data.</text>
</comment>
<dbReference type="OrthoDB" id="287425at2759"/>
<sequence length="599" mass="70567">MSQQIDIDYKEVIDWMEKRHKLSKDWIQKLKAAKLKTKQLLEQASHENDLEPEIKSTIEEYLNQDYEFSFYDLNNLIQKLQNSKKAQNKTFFGGFADKFIKEWDTIYKFYKKNNLSISDLAKIISQSTTFEIPALQKQSQNFENQIQSINQKILDSQSSIKQLQQDYEKNCQKLGVEGSNLKQEVPKLVQNLLQHFQNIEKHLKNPKIHEMLVYYAKFTQYTLNPKKKQQQQQQQLQQEQKNASILPTLNFVNENGDEVKQIFETKIKNPDHLITEQEKQLQENKYLFYQYFGNLNQKKESESTQIDWSAFGITAVGTGKNSHQDNQDNNLNNNQDNLNNLNSNQDNNQNNEINWDIQIENTDDKKEDEINWDIQVEPQQQESNNSQNQNQTSNQDEGGINWDISAQINDNSQNLNEVPKEAETEIPTIISDLQSRNQLITELNELFYFLKQRKSESKSHSTNSLLQMYETNADNQILFDLQVDQLEEYIEIIKNIIEKLTNYQFRQLLIIKEQPKSQERIINSLQIYQENIQKQEKNIADFEKRIQAAQNSIQETKPKLKELTNLTIQQRDLLEQIMTEVIKNPVKITGDAKKLKKIK</sequence>
<dbReference type="OMA" id="CRLYEKN"/>
<gene>
    <name evidence="4" type="ORF">PPERSA_12745</name>
</gene>
<evidence type="ECO:0000313" key="5">
    <source>
        <dbReference type="Proteomes" id="UP000054937"/>
    </source>
</evidence>
<comment type="similarity">
    <text evidence="1">Belongs to the CDK5RAP3 family.</text>
</comment>
<dbReference type="GO" id="GO:0012505">
    <property type="term" value="C:endomembrane system"/>
    <property type="evidence" value="ECO:0007669"/>
    <property type="project" value="TreeGrafter"/>
</dbReference>
<evidence type="ECO:0000256" key="1">
    <source>
        <dbReference type="ARBA" id="ARBA00007478"/>
    </source>
</evidence>
<feature type="compositionally biased region" description="Low complexity" evidence="3">
    <location>
        <begin position="379"/>
        <end position="395"/>
    </location>
</feature>
<reference evidence="4 5" key="1">
    <citation type="journal article" date="2015" name="Sci. Rep.">
        <title>Genome of the facultative scuticociliatosis pathogen Pseudocohnilembus persalinus provides insight into its virulence through horizontal gene transfer.</title>
        <authorList>
            <person name="Xiong J."/>
            <person name="Wang G."/>
            <person name="Cheng J."/>
            <person name="Tian M."/>
            <person name="Pan X."/>
            <person name="Warren A."/>
            <person name="Jiang C."/>
            <person name="Yuan D."/>
            <person name="Miao W."/>
        </authorList>
    </citation>
    <scope>NUCLEOTIDE SEQUENCE [LARGE SCALE GENOMIC DNA]</scope>
    <source>
        <strain evidence="4">36N120E</strain>
    </source>
</reference>
<evidence type="ECO:0000256" key="3">
    <source>
        <dbReference type="SAM" id="MobiDB-lite"/>
    </source>
</evidence>
<dbReference type="InterPro" id="IPR008491">
    <property type="entry name" value="CDK5RAP3"/>
</dbReference>
<protein>
    <submittedName>
        <fullName evidence="4">Uncharacterized protein</fullName>
    </submittedName>
</protein>
<feature type="coiled-coil region" evidence="2">
    <location>
        <begin position="518"/>
        <end position="552"/>
    </location>
</feature>
<evidence type="ECO:0000313" key="4">
    <source>
        <dbReference type="EMBL" id="KRX05567.1"/>
    </source>
</evidence>
<feature type="compositionally biased region" description="Low complexity" evidence="3">
    <location>
        <begin position="327"/>
        <end position="351"/>
    </location>
</feature>
<dbReference type="EMBL" id="LDAU01000106">
    <property type="protein sequence ID" value="KRX05567.1"/>
    <property type="molecule type" value="Genomic_DNA"/>
</dbReference>
<accession>A0A0V0QTF3</accession>
<dbReference type="AlphaFoldDB" id="A0A0V0QTF3"/>